<evidence type="ECO:0000313" key="2">
    <source>
        <dbReference type="EMBL" id="PHY94516.1"/>
    </source>
</evidence>
<dbReference type="AlphaFoldDB" id="A0A2G4RD75"/>
<dbReference type="Pfam" id="PF14016">
    <property type="entry name" value="DUF4232"/>
    <property type="match status" value="1"/>
</dbReference>
<sequence>MCMVYLLGHGLHTAQAQHTIRSCKPSDLSVHFYDGQGEFNGMSHSGAWIVLFNHSASRCTMPVVPQILLEDAQAHVLATGKPGQSLSGQKLRQTILRPHVQWRASMYWVSGDVYDGGHCVTPMRAVLKFPVGDLGVDFPQRTLCGPASGDILFEQGQLQQIPR</sequence>
<gene>
    <name evidence="2" type="ORF">CSR02_07450</name>
</gene>
<accession>A0A2G4RD75</accession>
<dbReference type="InterPro" id="IPR025326">
    <property type="entry name" value="DUF4232"/>
</dbReference>
<dbReference type="EMBL" id="PEBQ01000093">
    <property type="protein sequence ID" value="PHY94516.1"/>
    <property type="molecule type" value="Genomic_DNA"/>
</dbReference>
<dbReference type="Proteomes" id="UP000228751">
    <property type="component" value="Unassembled WGS sequence"/>
</dbReference>
<protein>
    <recommendedName>
        <fullName evidence="1">DUF4232 domain-containing protein</fullName>
    </recommendedName>
</protein>
<keyword evidence="3" id="KW-1185">Reference proteome</keyword>
<name>A0A2G4RD75_9PROT</name>
<organism evidence="2 3">
    <name type="scientific">Acetobacter pomorum</name>
    <dbReference type="NCBI Taxonomy" id="65959"/>
    <lineage>
        <taxon>Bacteria</taxon>
        <taxon>Pseudomonadati</taxon>
        <taxon>Pseudomonadota</taxon>
        <taxon>Alphaproteobacteria</taxon>
        <taxon>Acetobacterales</taxon>
        <taxon>Acetobacteraceae</taxon>
        <taxon>Acetobacter</taxon>
    </lineage>
</organism>
<reference evidence="2 3" key="1">
    <citation type="submission" date="2017-10" db="EMBL/GenBank/DDBJ databases">
        <title>Genomic analysis of the genus Acetobacter.</title>
        <authorList>
            <person name="Kim K.H."/>
            <person name="Chun B.H."/>
            <person name="Son A.R."/>
            <person name="Jeon C.O."/>
        </authorList>
    </citation>
    <scope>NUCLEOTIDE SEQUENCE [LARGE SCALE GENOMIC DNA]</scope>
    <source>
        <strain evidence="2 3">LHT 2458</strain>
    </source>
</reference>
<proteinExistence type="predicted"/>
<comment type="caution">
    <text evidence="2">The sequence shown here is derived from an EMBL/GenBank/DDBJ whole genome shotgun (WGS) entry which is preliminary data.</text>
</comment>
<feature type="domain" description="DUF4232" evidence="1">
    <location>
        <begin position="23"/>
        <end position="126"/>
    </location>
</feature>
<evidence type="ECO:0000259" key="1">
    <source>
        <dbReference type="Pfam" id="PF14016"/>
    </source>
</evidence>
<evidence type="ECO:0000313" key="3">
    <source>
        <dbReference type="Proteomes" id="UP000228751"/>
    </source>
</evidence>